<evidence type="ECO:0000313" key="2">
    <source>
        <dbReference type="WBParaSite" id="HCON_00174460-00001"/>
    </source>
</evidence>
<dbReference type="Proteomes" id="UP000025227">
    <property type="component" value="Unplaced"/>
</dbReference>
<dbReference type="Gene3D" id="3.30.420.10">
    <property type="entry name" value="Ribonuclease H-like superfamily/Ribonuclease H"/>
    <property type="match status" value="1"/>
</dbReference>
<dbReference type="InterPro" id="IPR052709">
    <property type="entry name" value="Transposase-MT_Hybrid"/>
</dbReference>
<protein>
    <submittedName>
        <fullName evidence="2">DDE-1 domain-containing protein</fullName>
    </submittedName>
</protein>
<dbReference type="PANTHER" id="PTHR46060:SF1">
    <property type="entry name" value="MARINER MOS1 TRANSPOSASE-LIKE PROTEIN"/>
    <property type="match status" value="1"/>
</dbReference>
<dbReference type="AlphaFoldDB" id="A0A7I4Z1P9"/>
<reference evidence="2" key="1">
    <citation type="submission" date="2020-12" db="UniProtKB">
        <authorList>
            <consortium name="WormBaseParasite"/>
        </authorList>
    </citation>
    <scope>IDENTIFICATION</scope>
    <source>
        <strain evidence="2">MHco3</strain>
    </source>
</reference>
<proteinExistence type="predicted"/>
<sequence length="148" mass="16852">MFSCHGVVHYSILPNNATVTAETLSKELQKAKVKAAALSQKLANPWLLWNSARPHKARDTQAVLDRLGIKTVTYPPYSQNISPCDYHIFRSMQNFLDGKQLKNERDPKDVTEEWAEPRPASFWKDGAASLPDRRRKVVGMHGDYIMDQ</sequence>
<dbReference type="GO" id="GO:0003676">
    <property type="term" value="F:nucleic acid binding"/>
    <property type="evidence" value="ECO:0007669"/>
    <property type="project" value="InterPro"/>
</dbReference>
<dbReference type="WBParaSite" id="HCON_00174460-00001">
    <property type="protein sequence ID" value="HCON_00174460-00001"/>
    <property type="gene ID" value="HCON_00174460"/>
</dbReference>
<dbReference type="PANTHER" id="PTHR46060">
    <property type="entry name" value="MARINER MOS1 TRANSPOSASE-LIKE PROTEIN"/>
    <property type="match status" value="1"/>
</dbReference>
<dbReference type="OrthoDB" id="5847583at2759"/>
<name>A0A7I4Z1P9_HAECO</name>
<organism evidence="1 2">
    <name type="scientific">Haemonchus contortus</name>
    <name type="common">Barber pole worm</name>
    <dbReference type="NCBI Taxonomy" id="6289"/>
    <lineage>
        <taxon>Eukaryota</taxon>
        <taxon>Metazoa</taxon>
        <taxon>Ecdysozoa</taxon>
        <taxon>Nematoda</taxon>
        <taxon>Chromadorea</taxon>
        <taxon>Rhabditida</taxon>
        <taxon>Rhabditina</taxon>
        <taxon>Rhabditomorpha</taxon>
        <taxon>Strongyloidea</taxon>
        <taxon>Trichostrongylidae</taxon>
        <taxon>Haemonchus</taxon>
    </lineage>
</organism>
<keyword evidence="1" id="KW-1185">Reference proteome</keyword>
<dbReference type="OMA" id="IFRSMQN"/>
<dbReference type="InterPro" id="IPR036397">
    <property type="entry name" value="RNaseH_sf"/>
</dbReference>
<accession>A0A7I4Z1P9</accession>
<evidence type="ECO:0000313" key="1">
    <source>
        <dbReference type="Proteomes" id="UP000025227"/>
    </source>
</evidence>